<comment type="caution">
    <text evidence="1">The sequence shown here is derived from an EMBL/GenBank/DDBJ whole genome shotgun (WGS) entry which is preliminary data.</text>
</comment>
<protein>
    <submittedName>
        <fullName evidence="1">Uncharacterized protein</fullName>
    </submittedName>
</protein>
<reference evidence="1" key="1">
    <citation type="journal article" date="2014" name="Front. Microbiol.">
        <title>High frequency of phylogenetically diverse reductive dehalogenase-homologous genes in deep subseafloor sedimentary metagenomes.</title>
        <authorList>
            <person name="Kawai M."/>
            <person name="Futagami T."/>
            <person name="Toyoda A."/>
            <person name="Takaki Y."/>
            <person name="Nishi S."/>
            <person name="Hori S."/>
            <person name="Arai W."/>
            <person name="Tsubouchi T."/>
            <person name="Morono Y."/>
            <person name="Uchiyama I."/>
            <person name="Ito T."/>
            <person name="Fujiyama A."/>
            <person name="Inagaki F."/>
            <person name="Takami H."/>
        </authorList>
    </citation>
    <scope>NUCLEOTIDE SEQUENCE</scope>
    <source>
        <strain evidence="1">Expedition CK06-06</strain>
    </source>
</reference>
<sequence>MFYIQQMDKALRFGDVLQGYPSTTPIIEEPILKESDAQYKPYNIA</sequence>
<dbReference type="EMBL" id="BARV01030627">
    <property type="protein sequence ID" value="GAI43486.1"/>
    <property type="molecule type" value="Genomic_DNA"/>
</dbReference>
<name>X1PLV8_9ZZZZ</name>
<gene>
    <name evidence="1" type="ORF">S06H3_48617</name>
</gene>
<proteinExistence type="predicted"/>
<evidence type="ECO:0000313" key="1">
    <source>
        <dbReference type="EMBL" id="GAI43486.1"/>
    </source>
</evidence>
<dbReference type="AlphaFoldDB" id="X1PLV8"/>
<accession>X1PLV8</accession>
<organism evidence="1">
    <name type="scientific">marine sediment metagenome</name>
    <dbReference type="NCBI Taxonomy" id="412755"/>
    <lineage>
        <taxon>unclassified sequences</taxon>
        <taxon>metagenomes</taxon>
        <taxon>ecological metagenomes</taxon>
    </lineage>
</organism>